<reference evidence="2 3" key="1">
    <citation type="submission" date="2020-06" db="EMBL/GenBank/DDBJ databases">
        <authorList>
            <person name="Li R."/>
            <person name="Bekaert M."/>
        </authorList>
    </citation>
    <scope>NUCLEOTIDE SEQUENCE [LARGE SCALE GENOMIC DNA]</scope>
    <source>
        <strain evidence="3">wild</strain>
    </source>
</reference>
<feature type="compositionally biased region" description="Polar residues" evidence="1">
    <location>
        <begin position="111"/>
        <end position="123"/>
    </location>
</feature>
<feature type="region of interest" description="Disordered" evidence="1">
    <location>
        <begin position="86"/>
        <end position="152"/>
    </location>
</feature>
<evidence type="ECO:0000256" key="1">
    <source>
        <dbReference type="SAM" id="MobiDB-lite"/>
    </source>
</evidence>
<feature type="compositionally biased region" description="Polar residues" evidence="1">
    <location>
        <begin position="130"/>
        <end position="139"/>
    </location>
</feature>
<keyword evidence="3" id="KW-1185">Reference proteome</keyword>
<protein>
    <submittedName>
        <fullName evidence="2">Uncharacterized protein</fullName>
    </submittedName>
</protein>
<gene>
    <name evidence="2" type="ORF">MCOR_13562</name>
</gene>
<name>A0A6J8B1G6_MYTCO</name>
<dbReference type="Proteomes" id="UP000507470">
    <property type="component" value="Unassembled WGS sequence"/>
</dbReference>
<accession>A0A6J8B1G6</accession>
<evidence type="ECO:0000313" key="2">
    <source>
        <dbReference type="EMBL" id="CAC5377220.1"/>
    </source>
</evidence>
<dbReference type="EMBL" id="CACVKT020002279">
    <property type="protein sequence ID" value="CAC5377220.1"/>
    <property type="molecule type" value="Genomic_DNA"/>
</dbReference>
<dbReference type="AlphaFoldDB" id="A0A6J8B1G6"/>
<feature type="compositionally biased region" description="Basic and acidic residues" evidence="1">
    <location>
        <begin position="48"/>
        <end position="62"/>
    </location>
</feature>
<evidence type="ECO:0000313" key="3">
    <source>
        <dbReference type="Proteomes" id="UP000507470"/>
    </source>
</evidence>
<organism evidence="2 3">
    <name type="scientific">Mytilus coruscus</name>
    <name type="common">Sea mussel</name>
    <dbReference type="NCBI Taxonomy" id="42192"/>
    <lineage>
        <taxon>Eukaryota</taxon>
        <taxon>Metazoa</taxon>
        <taxon>Spiralia</taxon>
        <taxon>Lophotrochozoa</taxon>
        <taxon>Mollusca</taxon>
        <taxon>Bivalvia</taxon>
        <taxon>Autobranchia</taxon>
        <taxon>Pteriomorphia</taxon>
        <taxon>Mytilida</taxon>
        <taxon>Mytiloidea</taxon>
        <taxon>Mytilidae</taxon>
        <taxon>Mytilinae</taxon>
        <taxon>Mytilus</taxon>
    </lineage>
</organism>
<feature type="region of interest" description="Disordered" evidence="1">
    <location>
        <begin position="1"/>
        <end position="69"/>
    </location>
</feature>
<sequence>MTGSITLPYQGPTLVVRSQLDQQDSQQDRDGQQQQNDRVFSPLSQDWRIPHSEAHQQEDHNCQQELQQAIPGYNSPALIINYDQQPSLGSANLSGPPGMSSFQPQLDALSVSHQQVSMSGTQQQPPPSGAPQTHYNQPSARRKEYSYNSDYY</sequence>
<proteinExistence type="predicted"/>